<dbReference type="STRING" id="1758689.SGUI_2081"/>
<sequence length="113" mass="12448">MTTPQKRSRLAEWGSRKSTPLGIAVFVLVGLLLLGAAGAVVVWLGRGIQDDHAALERTLNGRYEESVTIRVTVNRNHTREDVILDGVERSDCDATDEGYLECSRDPQPTLVDE</sequence>
<organism evidence="2 3">
    <name type="scientific">Serinicoccus hydrothermalis</name>
    <dbReference type="NCBI Taxonomy" id="1758689"/>
    <lineage>
        <taxon>Bacteria</taxon>
        <taxon>Bacillati</taxon>
        <taxon>Actinomycetota</taxon>
        <taxon>Actinomycetes</taxon>
        <taxon>Micrococcales</taxon>
        <taxon>Ornithinimicrobiaceae</taxon>
        <taxon>Serinicoccus</taxon>
    </lineage>
</organism>
<evidence type="ECO:0000313" key="2">
    <source>
        <dbReference type="EMBL" id="ANS79477.1"/>
    </source>
</evidence>
<keyword evidence="1" id="KW-0472">Membrane</keyword>
<name>A0A1B1NDG0_9MICO</name>
<protein>
    <submittedName>
        <fullName evidence="2">Uncharacterized protein</fullName>
    </submittedName>
</protein>
<reference evidence="2 3" key="1">
    <citation type="submission" date="2016-03" db="EMBL/GenBank/DDBJ databases">
        <title>Shallow-sea hydrothermal system.</title>
        <authorList>
            <person name="Tang K."/>
        </authorList>
    </citation>
    <scope>NUCLEOTIDE SEQUENCE [LARGE SCALE GENOMIC DNA]</scope>
    <source>
        <strain evidence="2 3">JLT9</strain>
    </source>
</reference>
<evidence type="ECO:0000256" key="1">
    <source>
        <dbReference type="SAM" id="Phobius"/>
    </source>
</evidence>
<keyword evidence="3" id="KW-1185">Reference proteome</keyword>
<dbReference type="Proteomes" id="UP000092482">
    <property type="component" value="Chromosome"/>
</dbReference>
<proteinExistence type="predicted"/>
<evidence type="ECO:0000313" key="3">
    <source>
        <dbReference type="Proteomes" id="UP000092482"/>
    </source>
</evidence>
<accession>A0A1B1NDG0</accession>
<dbReference type="RefSeq" id="WP_066639806.1">
    <property type="nucleotide sequence ID" value="NZ_CP014989.1"/>
</dbReference>
<feature type="transmembrane region" description="Helical" evidence="1">
    <location>
        <begin position="21"/>
        <end position="44"/>
    </location>
</feature>
<dbReference type="AlphaFoldDB" id="A0A1B1NDG0"/>
<dbReference type="EMBL" id="CP014989">
    <property type="protein sequence ID" value="ANS79477.1"/>
    <property type="molecule type" value="Genomic_DNA"/>
</dbReference>
<keyword evidence="1" id="KW-0812">Transmembrane</keyword>
<gene>
    <name evidence="2" type="ORF">SGUI_2081</name>
</gene>
<dbReference type="KEGG" id="serj:SGUI_2081"/>
<keyword evidence="1" id="KW-1133">Transmembrane helix</keyword>